<feature type="region of interest" description="Disordered" evidence="1">
    <location>
        <begin position="130"/>
        <end position="159"/>
    </location>
</feature>
<reference evidence="2" key="2">
    <citation type="journal article" date="2023" name="IMA Fungus">
        <title>Comparative genomic study of the Penicillium genus elucidates a diverse pangenome and 15 lateral gene transfer events.</title>
        <authorList>
            <person name="Petersen C."/>
            <person name="Sorensen T."/>
            <person name="Nielsen M.R."/>
            <person name="Sondergaard T.E."/>
            <person name="Sorensen J.L."/>
            <person name="Fitzpatrick D.A."/>
            <person name="Frisvad J.C."/>
            <person name="Nielsen K.L."/>
        </authorList>
    </citation>
    <scope>NUCLEOTIDE SEQUENCE</scope>
    <source>
        <strain evidence="2">IBT 20477</strain>
    </source>
</reference>
<comment type="caution">
    <text evidence="2">The sequence shown here is derived from an EMBL/GenBank/DDBJ whole genome shotgun (WGS) entry which is preliminary data.</text>
</comment>
<gene>
    <name evidence="2" type="ORF">N7449_005008</name>
</gene>
<organism evidence="2 3">
    <name type="scientific">Penicillium cf. viridicatum</name>
    <dbReference type="NCBI Taxonomy" id="2972119"/>
    <lineage>
        <taxon>Eukaryota</taxon>
        <taxon>Fungi</taxon>
        <taxon>Dikarya</taxon>
        <taxon>Ascomycota</taxon>
        <taxon>Pezizomycotina</taxon>
        <taxon>Eurotiomycetes</taxon>
        <taxon>Eurotiomycetidae</taxon>
        <taxon>Eurotiales</taxon>
        <taxon>Aspergillaceae</taxon>
        <taxon>Penicillium</taxon>
    </lineage>
</organism>
<dbReference type="AlphaFoldDB" id="A0A9W9MKH3"/>
<name>A0A9W9MKH3_9EURO</name>
<dbReference type="OrthoDB" id="4495583at2759"/>
<sequence>MILTLTTPLAKTNLLSNRQQLKLHLTLHTSAIIMSDKIEEVDMNSEEQYPLMTIRENERHGNLFENITADEDVFQLIGSSNGHITTARSVSAKAYTTQCLGDVSDSTLQQISIDRCHNAERKCVKQQQHSGKFEVHGSGPEIRARIEERTGDNIPTSSS</sequence>
<evidence type="ECO:0000256" key="1">
    <source>
        <dbReference type="SAM" id="MobiDB-lite"/>
    </source>
</evidence>
<proteinExistence type="predicted"/>
<evidence type="ECO:0000313" key="2">
    <source>
        <dbReference type="EMBL" id="KAJ5202929.1"/>
    </source>
</evidence>
<keyword evidence="3" id="KW-1185">Reference proteome</keyword>
<evidence type="ECO:0000313" key="3">
    <source>
        <dbReference type="Proteomes" id="UP001150942"/>
    </source>
</evidence>
<accession>A0A9W9MKH3</accession>
<dbReference type="Proteomes" id="UP001150942">
    <property type="component" value="Unassembled WGS sequence"/>
</dbReference>
<feature type="compositionally biased region" description="Basic and acidic residues" evidence="1">
    <location>
        <begin position="142"/>
        <end position="151"/>
    </location>
</feature>
<reference evidence="2" key="1">
    <citation type="submission" date="2022-11" db="EMBL/GenBank/DDBJ databases">
        <authorList>
            <person name="Petersen C."/>
        </authorList>
    </citation>
    <scope>NUCLEOTIDE SEQUENCE</scope>
    <source>
        <strain evidence="2">IBT 20477</strain>
    </source>
</reference>
<protein>
    <submittedName>
        <fullName evidence="2">Uncharacterized protein</fullName>
    </submittedName>
</protein>
<dbReference type="EMBL" id="JAPQKQ010000003">
    <property type="protein sequence ID" value="KAJ5202929.1"/>
    <property type="molecule type" value="Genomic_DNA"/>
</dbReference>